<dbReference type="OMA" id="DQHIAND"/>
<dbReference type="AlphaFoldDB" id="F6WWY2"/>
<evidence type="ECO:0000313" key="3">
    <source>
        <dbReference type="Proteomes" id="UP000008144"/>
    </source>
</evidence>
<dbReference type="PROSITE" id="PS00018">
    <property type="entry name" value="EF_HAND_1"/>
    <property type="match status" value="3"/>
</dbReference>
<dbReference type="InterPro" id="IPR018247">
    <property type="entry name" value="EF_Hand_1_Ca_BS"/>
</dbReference>
<accession>F6WWY2</accession>
<protein>
    <recommendedName>
        <fullName evidence="4">EF-hand domain-containing protein</fullName>
    </recommendedName>
</protein>
<dbReference type="Gene3D" id="1.10.238.10">
    <property type="entry name" value="EF-hand"/>
    <property type="match status" value="1"/>
</dbReference>
<sequence>MRVKNPQQLAEEVRVKYRCSRANEPTTNAYMRTMYACDGVITAAANIAPLLDRSYAFVDVNGDNLVTQREITKRFNQIGIKESDEDRDRFGVCDVNNNGELDRMEYNKCSVISYNIMIGKVDFDNDHQLSRAEIIMLVKILSQHVYINMTPAVQLQVIDSIGKRPGESFSLHDLVAVDTTLFERFLDGRNL</sequence>
<dbReference type="GeneTree" id="ENSGT00390000009283"/>
<dbReference type="HOGENOM" id="CLU_1420987_0_0_1"/>
<dbReference type="InterPro" id="IPR011992">
    <property type="entry name" value="EF-hand-dom_pair"/>
</dbReference>
<reference evidence="2" key="2">
    <citation type="journal article" date="2008" name="Genome Biol.">
        <title>Improved genome assembly and evidence-based global gene model set for the chordate Ciona intestinalis: new insight into intron and operon populations.</title>
        <authorList>
            <person name="Satou Y."/>
            <person name="Mineta K."/>
            <person name="Ogasawara M."/>
            <person name="Sasakura Y."/>
            <person name="Shoguchi E."/>
            <person name="Ueno K."/>
            <person name="Yamada L."/>
            <person name="Matsumoto J."/>
            <person name="Wasserscheid J."/>
            <person name="Dewar K."/>
            <person name="Wiley G.B."/>
            <person name="Macmil S.L."/>
            <person name="Roe B.A."/>
            <person name="Zeller R.W."/>
            <person name="Hastings K.E."/>
            <person name="Lemaire P."/>
            <person name="Lindquist E."/>
            <person name="Endo T."/>
            <person name="Hotta K."/>
            <person name="Inaba K."/>
        </authorList>
    </citation>
    <scope>NUCLEOTIDE SEQUENCE [LARGE SCALE GENOMIC DNA]</scope>
    <source>
        <strain evidence="2">wild type</strain>
    </source>
</reference>
<reference evidence="2" key="4">
    <citation type="submission" date="2025-09" db="UniProtKB">
        <authorList>
            <consortium name="Ensembl"/>
        </authorList>
    </citation>
    <scope>IDENTIFICATION</scope>
</reference>
<proteinExistence type="predicted"/>
<dbReference type="SUPFAM" id="SSF47473">
    <property type="entry name" value="EF-hand"/>
    <property type="match status" value="1"/>
</dbReference>
<dbReference type="Ensembl" id="ENSCINT00000019383.3">
    <property type="protein sequence ID" value="ENSCINP00000019383.3"/>
    <property type="gene ID" value="ENSCING00000009518.3"/>
</dbReference>
<keyword evidence="1" id="KW-0106">Calcium</keyword>
<keyword evidence="3" id="KW-1185">Reference proteome</keyword>
<evidence type="ECO:0000256" key="1">
    <source>
        <dbReference type="ARBA" id="ARBA00022837"/>
    </source>
</evidence>
<dbReference type="InParanoid" id="F6WWY2"/>
<reference evidence="3" key="1">
    <citation type="journal article" date="2002" name="Science">
        <title>The draft genome of Ciona intestinalis: insights into chordate and vertebrate origins.</title>
        <authorList>
            <person name="Dehal P."/>
            <person name="Satou Y."/>
            <person name="Campbell R.K."/>
            <person name="Chapman J."/>
            <person name="Degnan B."/>
            <person name="De Tomaso A."/>
            <person name="Davidson B."/>
            <person name="Di Gregorio A."/>
            <person name="Gelpke M."/>
            <person name="Goodstein D.M."/>
            <person name="Harafuji N."/>
            <person name="Hastings K.E."/>
            <person name="Ho I."/>
            <person name="Hotta K."/>
            <person name="Huang W."/>
            <person name="Kawashima T."/>
            <person name="Lemaire P."/>
            <person name="Martinez D."/>
            <person name="Meinertzhagen I.A."/>
            <person name="Necula S."/>
            <person name="Nonaka M."/>
            <person name="Putnam N."/>
            <person name="Rash S."/>
            <person name="Saiga H."/>
            <person name="Satake M."/>
            <person name="Terry A."/>
            <person name="Yamada L."/>
            <person name="Wang H.G."/>
            <person name="Awazu S."/>
            <person name="Azumi K."/>
            <person name="Boore J."/>
            <person name="Branno M."/>
            <person name="Chin-Bow S."/>
            <person name="DeSantis R."/>
            <person name="Doyle S."/>
            <person name="Francino P."/>
            <person name="Keys D.N."/>
            <person name="Haga S."/>
            <person name="Hayashi H."/>
            <person name="Hino K."/>
            <person name="Imai K.S."/>
            <person name="Inaba K."/>
            <person name="Kano S."/>
            <person name="Kobayashi K."/>
            <person name="Kobayashi M."/>
            <person name="Lee B.I."/>
            <person name="Makabe K.W."/>
            <person name="Manohar C."/>
            <person name="Matassi G."/>
            <person name="Medina M."/>
            <person name="Mochizuki Y."/>
            <person name="Mount S."/>
            <person name="Morishita T."/>
            <person name="Miura S."/>
            <person name="Nakayama A."/>
            <person name="Nishizaka S."/>
            <person name="Nomoto H."/>
            <person name="Ohta F."/>
            <person name="Oishi K."/>
            <person name="Rigoutsos I."/>
            <person name="Sano M."/>
            <person name="Sasaki A."/>
            <person name="Sasakura Y."/>
            <person name="Shoguchi E."/>
            <person name="Shin-i T."/>
            <person name="Spagnuolo A."/>
            <person name="Stainier D."/>
            <person name="Suzuki M.M."/>
            <person name="Tassy O."/>
            <person name="Takatori N."/>
            <person name="Tokuoka M."/>
            <person name="Yagi K."/>
            <person name="Yoshizaki F."/>
            <person name="Wada S."/>
            <person name="Zhang C."/>
            <person name="Hyatt P.D."/>
            <person name="Larimer F."/>
            <person name="Detter C."/>
            <person name="Doggett N."/>
            <person name="Glavina T."/>
            <person name="Hawkins T."/>
            <person name="Richardson P."/>
            <person name="Lucas S."/>
            <person name="Kohara Y."/>
            <person name="Levine M."/>
            <person name="Satoh N."/>
            <person name="Rokhsar D.S."/>
        </authorList>
    </citation>
    <scope>NUCLEOTIDE SEQUENCE [LARGE SCALE GENOMIC DNA]</scope>
</reference>
<organism evidence="2 3">
    <name type="scientific">Ciona intestinalis</name>
    <name type="common">Transparent sea squirt</name>
    <name type="synonym">Ascidia intestinalis</name>
    <dbReference type="NCBI Taxonomy" id="7719"/>
    <lineage>
        <taxon>Eukaryota</taxon>
        <taxon>Metazoa</taxon>
        <taxon>Chordata</taxon>
        <taxon>Tunicata</taxon>
        <taxon>Ascidiacea</taxon>
        <taxon>Phlebobranchia</taxon>
        <taxon>Cionidae</taxon>
        <taxon>Ciona</taxon>
    </lineage>
</organism>
<evidence type="ECO:0008006" key="4">
    <source>
        <dbReference type="Google" id="ProtNLM"/>
    </source>
</evidence>
<dbReference type="Proteomes" id="UP000008144">
    <property type="component" value="Chromosome 3"/>
</dbReference>
<evidence type="ECO:0000313" key="2">
    <source>
        <dbReference type="Ensembl" id="ENSCINP00000019383.3"/>
    </source>
</evidence>
<dbReference type="EMBL" id="EAAA01001687">
    <property type="status" value="NOT_ANNOTATED_CDS"/>
    <property type="molecule type" value="Genomic_DNA"/>
</dbReference>
<name>F6WWY2_CIOIN</name>
<reference evidence="2" key="3">
    <citation type="submission" date="2025-08" db="UniProtKB">
        <authorList>
            <consortium name="Ensembl"/>
        </authorList>
    </citation>
    <scope>IDENTIFICATION</scope>
</reference>